<dbReference type="eggNOG" id="ENOG502ZF5I">
    <property type="taxonomic scope" value="Bacteria"/>
</dbReference>
<dbReference type="STRING" id="526225.Gobs_1686"/>
<organism evidence="2 3">
    <name type="scientific">Geodermatophilus obscurus (strain ATCC 25078 / DSM 43160 / JCM 3152 / CCUG 61914 / KCC A-0152 / KCTC 9177 / NBRC 13315 / NRRL B-3577 / G-20)</name>
    <dbReference type="NCBI Taxonomy" id="526225"/>
    <lineage>
        <taxon>Bacteria</taxon>
        <taxon>Bacillati</taxon>
        <taxon>Actinomycetota</taxon>
        <taxon>Actinomycetes</taxon>
        <taxon>Geodermatophilales</taxon>
        <taxon>Geodermatophilaceae</taxon>
        <taxon>Geodermatophilus</taxon>
    </lineage>
</organism>
<reference evidence="2 3" key="1">
    <citation type="journal article" date="2010" name="Stand. Genomic Sci.">
        <title>Complete genome sequence of Geodermatophilus obscurus type strain (G-20).</title>
        <authorList>
            <person name="Ivanova N."/>
            <person name="Sikorski J."/>
            <person name="Jando M."/>
            <person name="Munk C."/>
            <person name="Lapidus A."/>
            <person name="Glavina Del Rio T."/>
            <person name="Copeland A."/>
            <person name="Tice H."/>
            <person name="Cheng J.-F."/>
            <person name="Lucas S."/>
            <person name="Chen F."/>
            <person name="Nolan M."/>
            <person name="Bruce D."/>
            <person name="Goodwin L."/>
            <person name="Pitluck S."/>
            <person name="Mavromatis K."/>
            <person name="Mikhailova N."/>
            <person name="Pati A."/>
            <person name="Chen A."/>
            <person name="Palaniappan K."/>
            <person name="Land M."/>
            <person name="Hauser L."/>
            <person name="Chang Y.-J."/>
            <person name="Jeffries C.D."/>
            <person name="Meincke L."/>
            <person name="Brettin T."/>
            <person name="Detter J.C."/>
            <person name="Detter J.C."/>
            <person name="Rohde M."/>
            <person name="Goeker M."/>
            <person name="Bristow J."/>
            <person name="Eisen J.A."/>
            <person name="Markowitz V."/>
            <person name="Hugenholtz P."/>
            <person name="Kyrpides N.C."/>
            <person name="Klenk H.-P."/>
        </authorList>
    </citation>
    <scope>NUCLEOTIDE SEQUENCE [LARGE SCALE GENOMIC DNA]</scope>
    <source>
        <strain evidence="3">ATCC 25078 / DSM 43160 / JCM 3152 / KCC A-0152 / KCTC 9177 / NBRC 13315 / NRRL B-3577 / G-20</strain>
    </source>
</reference>
<proteinExistence type="predicted"/>
<dbReference type="Pfam" id="PF14329">
    <property type="entry name" value="DUF4386"/>
    <property type="match status" value="1"/>
</dbReference>
<feature type="transmembrane region" description="Helical" evidence="1">
    <location>
        <begin position="142"/>
        <end position="162"/>
    </location>
</feature>
<keyword evidence="3" id="KW-1185">Reference proteome</keyword>
<dbReference type="EMBL" id="CP001867">
    <property type="protein sequence ID" value="ADB74402.1"/>
    <property type="molecule type" value="Genomic_DNA"/>
</dbReference>
<keyword evidence="1" id="KW-1133">Transmembrane helix</keyword>
<accession>D2SDE9</accession>
<feature type="transmembrane region" description="Helical" evidence="1">
    <location>
        <begin position="54"/>
        <end position="73"/>
    </location>
</feature>
<reference evidence="3" key="2">
    <citation type="submission" date="2010-01" db="EMBL/GenBank/DDBJ databases">
        <title>The complete genome of Geodermatophilus obscurus DSM 43160.</title>
        <authorList>
            <consortium name="US DOE Joint Genome Institute (JGI-PGF)"/>
            <person name="Lucas S."/>
            <person name="Copeland A."/>
            <person name="Lapidus A."/>
            <person name="Glavina del Rio T."/>
            <person name="Dalin E."/>
            <person name="Tice H."/>
            <person name="Bruce D."/>
            <person name="Goodwin L."/>
            <person name="Pitluck S."/>
            <person name="Kyrpides N."/>
            <person name="Mavromatis K."/>
            <person name="Ivanova N."/>
            <person name="Munk A.C."/>
            <person name="Brettin T."/>
            <person name="Detter J.C."/>
            <person name="Han C."/>
            <person name="Larimer F."/>
            <person name="Land M."/>
            <person name="Hauser L."/>
            <person name="Markowitz V."/>
            <person name="Cheng J.-F."/>
            <person name="Hugenholtz P."/>
            <person name="Woyke T."/>
            <person name="Wu D."/>
            <person name="Jando M."/>
            <person name="Schneider S."/>
            <person name="Klenk H.-P."/>
            <person name="Eisen J.A."/>
        </authorList>
    </citation>
    <scope>NUCLEOTIDE SEQUENCE [LARGE SCALE GENOMIC DNA]</scope>
    <source>
        <strain evidence="3">ATCC 25078 / DSM 43160 / JCM 3152 / KCC A-0152 / KCTC 9177 / NBRC 13315 / NRRL B-3577 / G-20</strain>
    </source>
</reference>
<dbReference type="OrthoDB" id="1160166at2"/>
<feature type="transmembrane region" description="Helical" evidence="1">
    <location>
        <begin position="197"/>
        <end position="219"/>
    </location>
</feature>
<evidence type="ECO:0008006" key="4">
    <source>
        <dbReference type="Google" id="ProtNLM"/>
    </source>
</evidence>
<keyword evidence="1" id="KW-0472">Membrane</keyword>
<evidence type="ECO:0000313" key="3">
    <source>
        <dbReference type="Proteomes" id="UP000001382"/>
    </source>
</evidence>
<dbReference type="HOGENOM" id="CLU_098561_1_1_11"/>
<gene>
    <name evidence="2" type="ordered locus">Gobs_1686</name>
</gene>
<protein>
    <recommendedName>
        <fullName evidence="4">DUF4386 domain-containing protein</fullName>
    </recommendedName>
</protein>
<feature type="transmembrane region" description="Helical" evidence="1">
    <location>
        <begin position="85"/>
        <end position="104"/>
    </location>
</feature>
<name>D2SDE9_GEOOG</name>
<evidence type="ECO:0000256" key="1">
    <source>
        <dbReference type="SAM" id="Phobius"/>
    </source>
</evidence>
<dbReference type="KEGG" id="gob:Gobs_1686"/>
<feature type="transmembrane region" description="Helical" evidence="1">
    <location>
        <begin position="12"/>
        <end position="34"/>
    </location>
</feature>
<sequence length="235" mass="25071">MQPTQRLARTAGLYYLVVAVLGAFAHIVRGQVYVPGDAVTTAAGVLENADLVRYSLVADLVQATFLVFVVLTLHRLLQHVDTQVARAMVLFVVIAVAITTLNLVNQLGALLVATDPSYAAAFGVDGAEALVMLLLDLQHHGYLIAQIFFGLWLFPLGLLAWRSGMFPRVIAALLVAASTSYLVDVLLQFLAPAAADAVNPALVTLFIVAEVSLLVFLLAKGVLNRVPADRALVDA</sequence>
<dbReference type="RefSeq" id="WP_012947842.1">
    <property type="nucleotide sequence ID" value="NC_013757.1"/>
</dbReference>
<dbReference type="AlphaFoldDB" id="D2SDE9"/>
<dbReference type="InterPro" id="IPR025495">
    <property type="entry name" value="DUF4386"/>
</dbReference>
<dbReference type="Proteomes" id="UP000001382">
    <property type="component" value="Chromosome"/>
</dbReference>
<evidence type="ECO:0000313" key="2">
    <source>
        <dbReference type="EMBL" id="ADB74402.1"/>
    </source>
</evidence>
<keyword evidence="1" id="KW-0812">Transmembrane</keyword>
<feature type="transmembrane region" description="Helical" evidence="1">
    <location>
        <begin position="169"/>
        <end position="191"/>
    </location>
</feature>